<organism evidence="1 2">
    <name type="scientific">Pseudomonas mosselii</name>
    <dbReference type="NCBI Taxonomy" id="78327"/>
    <lineage>
        <taxon>Bacteria</taxon>
        <taxon>Pseudomonadati</taxon>
        <taxon>Pseudomonadota</taxon>
        <taxon>Gammaproteobacteria</taxon>
        <taxon>Pseudomonadales</taxon>
        <taxon>Pseudomonadaceae</taxon>
        <taxon>Pseudomonas</taxon>
    </lineage>
</organism>
<gene>
    <name evidence="1" type="ORF">H4C75_25480</name>
</gene>
<protein>
    <submittedName>
        <fullName evidence="1">Uncharacterized protein</fullName>
    </submittedName>
</protein>
<dbReference type="Proteomes" id="UP000541770">
    <property type="component" value="Unassembled WGS sequence"/>
</dbReference>
<dbReference type="EMBL" id="JACGDE010000025">
    <property type="protein sequence ID" value="MBA6068091.1"/>
    <property type="molecule type" value="Genomic_DNA"/>
</dbReference>
<dbReference type="AlphaFoldDB" id="A0A7W2Q0Z4"/>
<proteinExistence type="predicted"/>
<evidence type="ECO:0000313" key="1">
    <source>
        <dbReference type="EMBL" id="MBA6068091.1"/>
    </source>
</evidence>
<comment type="caution">
    <text evidence="1">The sequence shown here is derived from an EMBL/GenBank/DDBJ whole genome shotgun (WGS) entry which is preliminary data.</text>
</comment>
<reference evidence="1 2" key="1">
    <citation type="submission" date="2020-07" db="EMBL/GenBank/DDBJ databases">
        <title>Diversity of carbapenemase encoding genes among Pseudomonas putida group clinical isolates in a tertiary Brazilian hospital.</title>
        <authorList>
            <person name="Alberto-Lei F."/>
            <person name="Nodari C.S."/>
            <person name="Streling A.P."/>
            <person name="Paulino J.T."/>
            <person name="Bessa-Neto F.O."/>
            <person name="Cayo R."/>
            <person name="Gales A.C."/>
        </authorList>
    </citation>
    <scope>NUCLEOTIDE SEQUENCE [LARGE SCALE GENOMIC DNA]</scope>
    <source>
        <strain evidence="1 2">14802</strain>
    </source>
</reference>
<sequence>MTNRNEQFLSVIDSDAKAEILESIAGHYGITVEQAFAEVAGEQAEHLLDYMVEPMRSATSVLMQRRGMRGW</sequence>
<name>A0A7W2Q0Z4_9PSED</name>
<dbReference type="RefSeq" id="WP_182324863.1">
    <property type="nucleotide sequence ID" value="NZ_JACGDE010000025.1"/>
</dbReference>
<evidence type="ECO:0000313" key="2">
    <source>
        <dbReference type="Proteomes" id="UP000541770"/>
    </source>
</evidence>
<accession>A0A7W2Q0Z4</accession>